<sequence length="478" mass="53574">MSKFDIDEQNIYDMFSQITVNSSKIAEQVKDRLHEENNNISVKHRRRWARSTVAVIVMSMVLVVSVTAAALGNFDWFIEKFNPDFGKVVEPVEVYSEDQGIRMEVIGAQKYGNMSIVYLSIQDITGQNRLTEKTDFRDGFNVKMNSQAQKTTGRSDEVVSASVSWKQKMLYFDEDTNTIYYEFYITADPGTPLADPLEIGSSLIYFDEKVYKDEPIPISLTGIENVETIPIEKMQIWGSSNMPDDLNSFTEALIPSHYADMPHGEKDQWISNIGIIDGKLHVQLGNISNKEFGSTAMLSLKDSSGNLISYDYMLIFLGDKENCLLNLEENDCVDAKYKYEEFVFPVSTKDLSGYTLCFTGSVFSGVEGRWKVAANLNDSNQNMRILINDISVEGHLFEFITLNPLGLQAIGTYEGEKCKASDMVLEVETVDGIVPLEGGGGSQNPDKHTFNSSWNTKAPLDVTKVTAIIINGIRIPIK</sequence>
<dbReference type="Proteomes" id="UP000184389">
    <property type="component" value="Unassembled WGS sequence"/>
</dbReference>
<gene>
    <name evidence="2" type="ORF">SAMN02745180_01938</name>
</gene>
<dbReference type="RefSeq" id="WP_072744598.1">
    <property type="nucleotide sequence ID" value="NZ_FQXR01000009.1"/>
</dbReference>
<organism evidence="2 3">
    <name type="scientific">Sporanaerobacter acetigenes DSM 13106</name>
    <dbReference type="NCBI Taxonomy" id="1123281"/>
    <lineage>
        <taxon>Bacteria</taxon>
        <taxon>Bacillati</taxon>
        <taxon>Bacillota</taxon>
        <taxon>Tissierellia</taxon>
        <taxon>Tissierellales</taxon>
        <taxon>Sporanaerobacteraceae</taxon>
        <taxon>Sporanaerobacter</taxon>
    </lineage>
</organism>
<keyword evidence="1" id="KW-0812">Transmembrane</keyword>
<keyword evidence="1" id="KW-1133">Transmembrane helix</keyword>
<keyword evidence="3" id="KW-1185">Reference proteome</keyword>
<dbReference type="AlphaFoldDB" id="A0A1M5Y348"/>
<reference evidence="2 3" key="1">
    <citation type="submission" date="2016-11" db="EMBL/GenBank/DDBJ databases">
        <authorList>
            <person name="Jaros S."/>
            <person name="Januszkiewicz K."/>
            <person name="Wedrychowicz H."/>
        </authorList>
    </citation>
    <scope>NUCLEOTIDE SEQUENCE [LARGE SCALE GENOMIC DNA]</scope>
    <source>
        <strain evidence="2 3">DSM 13106</strain>
    </source>
</reference>
<evidence type="ECO:0000313" key="2">
    <source>
        <dbReference type="EMBL" id="SHI06224.1"/>
    </source>
</evidence>
<protein>
    <recommendedName>
        <fullName evidence="4">DUF4179 domain-containing protein</fullName>
    </recommendedName>
</protein>
<feature type="transmembrane region" description="Helical" evidence="1">
    <location>
        <begin position="53"/>
        <end position="74"/>
    </location>
</feature>
<keyword evidence="1" id="KW-0472">Membrane</keyword>
<dbReference type="STRING" id="1123281.SAMN02745180_01938"/>
<dbReference type="EMBL" id="FQXR01000009">
    <property type="protein sequence ID" value="SHI06224.1"/>
    <property type="molecule type" value="Genomic_DNA"/>
</dbReference>
<proteinExistence type="predicted"/>
<dbReference type="OrthoDB" id="2200485at2"/>
<evidence type="ECO:0000313" key="3">
    <source>
        <dbReference type="Proteomes" id="UP000184389"/>
    </source>
</evidence>
<accession>A0A1M5Y348</accession>
<evidence type="ECO:0008006" key="4">
    <source>
        <dbReference type="Google" id="ProtNLM"/>
    </source>
</evidence>
<evidence type="ECO:0000256" key="1">
    <source>
        <dbReference type="SAM" id="Phobius"/>
    </source>
</evidence>
<name>A0A1M5Y348_9FIRM</name>